<accession>A0A8J4D8C8</accession>
<organism evidence="2 3">
    <name type="scientific">Volvox reticuliferus</name>
    <dbReference type="NCBI Taxonomy" id="1737510"/>
    <lineage>
        <taxon>Eukaryota</taxon>
        <taxon>Viridiplantae</taxon>
        <taxon>Chlorophyta</taxon>
        <taxon>core chlorophytes</taxon>
        <taxon>Chlorophyceae</taxon>
        <taxon>CS clade</taxon>
        <taxon>Chlamydomonadales</taxon>
        <taxon>Volvocaceae</taxon>
        <taxon>Volvox</taxon>
    </lineage>
</organism>
<protein>
    <submittedName>
        <fullName evidence="2">Uncharacterized protein</fullName>
    </submittedName>
</protein>
<feature type="coiled-coil region" evidence="1">
    <location>
        <begin position="3"/>
        <end position="30"/>
    </location>
</feature>
<dbReference type="Proteomes" id="UP000722791">
    <property type="component" value="Unassembled WGS sequence"/>
</dbReference>
<comment type="caution">
    <text evidence="2">The sequence shown here is derived from an EMBL/GenBank/DDBJ whole genome shotgun (WGS) entry which is preliminary data.</text>
</comment>
<evidence type="ECO:0000256" key="1">
    <source>
        <dbReference type="SAM" id="Coils"/>
    </source>
</evidence>
<sequence length="104" mass="12160">MDIEELAQQNHDLREECLRLQQENMHLSKTVAENSLSARRDLARIESALELTVKEKMREMHDRLRQELYDEMDDKTKKMVRVGCECTGQAQGLGSWGRELRADL</sequence>
<evidence type="ECO:0000313" key="3">
    <source>
        <dbReference type="Proteomes" id="UP000722791"/>
    </source>
</evidence>
<gene>
    <name evidence="2" type="ORF">Vretimale_862</name>
</gene>
<dbReference type="EMBL" id="BNCQ01000001">
    <property type="protein sequence ID" value="GIL94622.1"/>
    <property type="molecule type" value="Genomic_DNA"/>
</dbReference>
<evidence type="ECO:0000313" key="2">
    <source>
        <dbReference type="EMBL" id="GIL94622.1"/>
    </source>
</evidence>
<keyword evidence="1" id="KW-0175">Coiled coil</keyword>
<dbReference type="AlphaFoldDB" id="A0A8J4D8C8"/>
<name>A0A8J4D8C8_9CHLO</name>
<reference evidence="2" key="1">
    <citation type="journal article" date="2021" name="Proc. Natl. Acad. Sci. U.S.A.">
        <title>Three genomes in the algal genus Volvox reveal the fate of a haploid sex-determining region after a transition to homothallism.</title>
        <authorList>
            <person name="Yamamoto K."/>
            <person name="Hamaji T."/>
            <person name="Kawai-Toyooka H."/>
            <person name="Matsuzaki R."/>
            <person name="Takahashi F."/>
            <person name="Nishimura Y."/>
            <person name="Kawachi M."/>
            <person name="Noguchi H."/>
            <person name="Minakuchi Y."/>
            <person name="Umen J.G."/>
            <person name="Toyoda A."/>
            <person name="Nozaki H."/>
        </authorList>
    </citation>
    <scope>NUCLEOTIDE SEQUENCE</scope>
    <source>
        <strain evidence="2">NIES-3785</strain>
    </source>
</reference>
<proteinExistence type="predicted"/>